<sequence length="260" mass="28429">MNNKVIMWSVLFLVVMGIYIMGEGVVFIEGARVKFAAILLVSITIYSYIDRASSGEDIYLRKIPGLKAIEEAVGRATEMGKSVLFVPGIMDLDQVETVTGLNLLGHVAEYTAKYETALNVPVSRSIVMEAGREVCKESYLKSGRPDLYYDDMVHYISDEQFAYAAGVNGIMEREKPAACFYLGKFYAESLILAETGNSIGAIQIAGTGSPAQIPFFVTACDYTLIGEEFFTASAYLSNKPELVGSIKGQDIVKLLVMIAM</sequence>
<reference evidence="3" key="1">
    <citation type="submission" date="2018-05" db="EMBL/GenBank/DDBJ databases">
        <authorList>
            <person name="Lanie J.A."/>
            <person name="Ng W.-L."/>
            <person name="Kazmierczak K.M."/>
            <person name="Andrzejewski T.M."/>
            <person name="Davidsen T.M."/>
            <person name="Wayne K.J."/>
            <person name="Tettelin H."/>
            <person name="Glass J.I."/>
            <person name="Rusch D."/>
            <person name="Podicherti R."/>
            <person name="Tsui H.-C.T."/>
            <person name="Winkler M.E."/>
        </authorList>
    </citation>
    <scope>NUCLEOTIDE SEQUENCE</scope>
</reference>
<feature type="non-terminal residue" evidence="3">
    <location>
        <position position="260"/>
    </location>
</feature>
<accession>A0A382LRV9</accession>
<protein>
    <recommendedName>
        <fullName evidence="2">DUF6754 domain-containing protein</fullName>
    </recommendedName>
</protein>
<evidence type="ECO:0000256" key="1">
    <source>
        <dbReference type="SAM" id="Phobius"/>
    </source>
</evidence>
<feature type="domain" description="DUF6754" evidence="2">
    <location>
        <begin position="33"/>
        <end position="259"/>
    </location>
</feature>
<organism evidence="3">
    <name type="scientific">marine metagenome</name>
    <dbReference type="NCBI Taxonomy" id="408172"/>
    <lineage>
        <taxon>unclassified sequences</taxon>
        <taxon>metagenomes</taxon>
        <taxon>ecological metagenomes</taxon>
    </lineage>
</organism>
<keyword evidence="1" id="KW-0472">Membrane</keyword>
<keyword evidence="1" id="KW-1133">Transmembrane helix</keyword>
<dbReference type="InterPro" id="IPR046642">
    <property type="entry name" value="DUF6754"/>
</dbReference>
<evidence type="ECO:0000313" key="3">
    <source>
        <dbReference type="EMBL" id="SVC39449.1"/>
    </source>
</evidence>
<keyword evidence="1" id="KW-0812">Transmembrane</keyword>
<proteinExistence type="predicted"/>
<feature type="transmembrane region" description="Helical" evidence="1">
    <location>
        <begin position="6"/>
        <end position="26"/>
    </location>
</feature>
<name>A0A382LRV9_9ZZZZ</name>
<dbReference type="EMBL" id="UINC01088859">
    <property type="protein sequence ID" value="SVC39449.1"/>
    <property type="molecule type" value="Genomic_DNA"/>
</dbReference>
<dbReference type="Pfam" id="PF20539">
    <property type="entry name" value="DUF6754"/>
    <property type="match status" value="1"/>
</dbReference>
<dbReference type="AlphaFoldDB" id="A0A382LRV9"/>
<gene>
    <name evidence="3" type="ORF">METZ01_LOCUS292303</name>
</gene>
<evidence type="ECO:0000259" key="2">
    <source>
        <dbReference type="Pfam" id="PF20539"/>
    </source>
</evidence>